<feature type="transmembrane region" description="Helical" evidence="9">
    <location>
        <begin position="323"/>
        <end position="344"/>
    </location>
</feature>
<evidence type="ECO:0000256" key="3">
    <source>
        <dbReference type="ARBA" id="ARBA00022692"/>
    </source>
</evidence>
<evidence type="ECO:0000256" key="8">
    <source>
        <dbReference type="SAM" id="MobiDB-lite"/>
    </source>
</evidence>
<feature type="transmembrane region" description="Helical" evidence="9">
    <location>
        <begin position="297"/>
        <end position="317"/>
    </location>
</feature>
<feature type="domain" description="Ferric oxidoreductase" evidence="10">
    <location>
        <begin position="254"/>
        <end position="368"/>
    </location>
</feature>
<dbReference type="SFLD" id="SFLDS00052">
    <property type="entry name" value="Ferric_Reductase_Domain"/>
    <property type="match status" value="1"/>
</dbReference>
<feature type="transmembrane region" description="Helical" evidence="9">
    <location>
        <begin position="356"/>
        <end position="376"/>
    </location>
</feature>
<evidence type="ECO:0000256" key="6">
    <source>
        <dbReference type="ARBA" id="ARBA00023065"/>
    </source>
</evidence>
<evidence type="ECO:0000256" key="5">
    <source>
        <dbReference type="ARBA" id="ARBA00023002"/>
    </source>
</evidence>
<feature type="transmembrane region" description="Helical" evidence="9">
    <location>
        <begin position="382"/>
        <end position="399"/>
    </location>
</feature>
<dbReference type="Proteomes" id="UP001583280">
    <property type="component" value="Unassembled WGS sequence"/>
</dbReference>
<feature type="transmembrane region" description="Helical" evidence="9">
    <location>
        <begin position="224"/>
        <end position="243"/>
    </location>
</feature>
<evidence type="ECO:0000259" key="11">
    <source>
        <dbReference type="Pfam" id="PF08030"/>
    </source>
</evidence>
<evidence type="ECO:0000256" key="9">
    <source>
        <dbReference type="SAM" id="Phobius"/>
    </source>
</evidence>
<dbReference type="InterPro" id="IPR013130">
    <property type="entry name" value="Fe3_Rdtase_TM_dom"/>
</dbReference>
<sequence length="711" mass="78558">MTHASGDSLESLHSSVRHRYHKQQPDFPTAVAKSQAPFPSNSRHVSHHSFPPDSAKAQGISEIRITTIPRQNDTGVSIALAGVSMVLPVSIAAYLLTGAANAMGSEAANWPLSFLALTEADKKLRRAILDRYANYTLLATLFLILGIGLARFAARTAWQTQDMVGGNTNSASSHRENYHLLDRPTSPKIERGSLTGWRLRLSRIQWWLRGDITISGQNWGQRDIWVGGALWSVILAFLSVYETQGDYLHLTKRLGVVAVGQMPLQYVLTLKYLNPVAHILGTSHEELNRWHRLLGRIVYGWMALHAVFYTNFFYWAGTMSTKPFTFVVLMGEIAFFAMCALAGSSTLKIRRRSYRLFFLLHVVASMVVPPMVFLHADNAGLVRIHCIISIAILILDIIIRRIFTIKAMCTITTISDNSLVKIVAEVGAKARYFSQSPASHVYLNIPIGARDIKAPIMSPKNLQYESIFNPFTVAATDVSSGEITLIARIMNGPLTQRLASLAAPPLTDSSTQSPALYKTQVPLCFDGPHGAASRSLRRLVSADIDRVLLVAGGVGASFIVPVYRAILTYKPNTQIEFVWAVREVGETQWAISGPQLMLDNLKIKIYVTGDNSDALPVGTRTPLIAASYGSSTGNIAHRNSSASENHSMPVYTRARPNLVRTVDDFFQASPNDRVAIWVCGPEQLAKDLRACVTPWVMDGRHVEWHNEGFGW</sequence>
<keyword evidence="6" id="KW-0406">Ion transport</keyword>
<evidence type="ECO:0008006" key="14">
    <source>
        <dbReference type="Google" id="ProtNLM"/>
    </source>
</evidence>
<evidence type="ECO:0000256" key="1">
    <source>
        <dbReference type="ARBA" id="ARBA00004141"/>
    </source>
</evidence>
<feature type="transmembrane region" description="Helical" evidence="9">
    <location>
        <begin position="547"/>
        <end position="566"/>
    </location>
</feature>
<keyword evidence="13" id="KW-1185">Reference proteome</keyword>
<keyword evidence="7 9" id="KW-0472">Membrane</keyword>
<feature type="region of interest" description="Disordered" evidence="8">
    <location>
        <begin position="27"/>
        <end position="55"/>
    </location>
</feature>
<evidence type="ECO:0000259" key="10">
    <source>
        <dbReference type="Pfam" id="PF01794"/>
    </source>
</evidence>
<accession>A0ABR3YRL8</accession>
<dbReference type="PANTHER" id="PTHR32361:SF9">
    <property type="entry name" value="FERRIC REDUCTASE TRANSMEMBRANE COMPONENT 3-RELATED"/>
    <property type="match status" value="1"/>
</dbReference>
<comment type="subcellular location">
    <subcellularLocation>
        <location evidence="1">Membrane</location>
        <topology evidence="1">Multi-pass membrane protein</topology>
    </subcellularLocation>
</comment>
<gene>
    <name evidence="12" type="ORF">Cpir12675_005332</name>
</gene>
<evidence type="ECO:0000256" key="4">
    <source>
        <dbReference type="ARBA" id="ARBA00022989"/>
    </source>
</evidence>
<name>A0ABR3YRL8_9PEZI</name>
<dbReference type="PRINTS" id="PR00466">
    <property type="entry name" value="GP91PHOX"/>
</dbReference>
<dbReference type="Pfam" id="PF08030">
    <property type="entry name" value="NAD_binding_6"/>
    <property type="match status" value="1"/>
</dbReference>
<evidence type="ECO:0000256" key="2">
    <source>
        <dbReference type="ARBA" id="ARBA00022448"/>
    </source>
</evidence>
<organism evidence="12 13">
    <name type="scientific">Ceratocystis pirilliformis</name>
    <dbReference type="NCBI Taxonomy" id="259994"/>
    <lineage>
        <taxon>Eukaryota</taxon>
        <taxon>Fungi</taxon>
        <taxon>Dikarya</taxon>
        <taxon>Ascomycota</taxon>
        <taxon>Pezizomycotina</taxon>
        <taxon>Sordariomycetes</taxon>
        <taxon>Hypocreomycetidae</taxon>
        <taxon>Microascales</taxon>
        <taxon>Ceratocystidaceae</taxon>
        <taxon>Ceratocystis</taxon>
    </lineage>
</organism>
<comment type="caution">
    <text evidence="12">The sequence shown here is derived from an EMBL/GenBank/DDBJ whole genome shotgun (WGS) entry which is preliminary data.</text>
</comment>
<dbReference type="InterPro" id="IPR039261">
    <property type="entry name" value="FNR_nucleotide-bd"/>
</dbReference>
<dbReference type="Pfam" id="PF01794">
    <property type="entry name" value="Ferric_reduct"/>
    <property type="match status" value="1"/>
</dbReference>
<protein>
    <recommendedName>
        <fullName evidence="14">FAD-binding FR-type domain-containing protein</fullName>
    </recommendedName>
</protein>
<keyword evidence="2" id="KW-0813">Transport</keyword>
<proteinExistence type="predicted"/>
<dbReference type="PANTHER" id="PTHR32361">
    <property type="entry name" value="FERRIC/CUPRIC REDUCTASE TRANSMEMBRANE COMPONENT"/>
    <property type="match status" value="1"/>
</dbReference>
<evidence type="ECO:0000256" key="7">
    <source>
        <dbReference type="ARBA" id="ARBA00023136"/>
    </source>
</evidence>
<keyword evidence="3 9" id="KW-0812">Transmembrane</keyword>
<dbReference type="InterPro" id="IPR013121">
    <property type="entry name" value="Fe_red_NAD-bd_6"/>
</dbReference>
<evidence type="ECO:0000313" key="12">
    <source>
        <dbReference type="EMBL" id="KAL1890579.1"/>
    </source>
</evidence>
<dbReference type="InterPro" id="IPR000778">
    <property type="entry name" value="Cyt_b245_heavy_chain"/>
</dbReference>
<dbReference type="SFLD" id="SFLDG01168">
    <property type="entry name" value="Ferric_reductase_subgroup_(FRE"/>
    <property type="match status" value="1"/>
</dbReference>
<dbReference type="SUPFAM" id="SSF52343">
    <property type="entry name" value="Ferredoxin reductase-like, C-terminal NADP-linked domain"/>
    <property type="match status" value="1"/>
</dbReference>
<dbReference type="EMBL" id="JAWDJO010000179">
    <property type="protein sequence ID" value="KAL1890579.1"/>
    <property type="molecule type" value="Genomic_DNA"/>
</dbReference>
<feature type="transmembrane region" description="Helical" evidence="9">
    <location>
        <begin position="76"/>
        <end position="96"/>
    </location>
</feature>
<keyword evidence="4 9" id="KW-1133">Transmembrane helix</keyword>
<dbReference type="Gene3D" id="3.40.50.80">
    <property type="entry name" value="Nucleotide-binding domain of ferredoxin-NADP reductase (FNR) module"/>
    <property type="match status" value="1"/>
</dbReference>
<feature type="transmembrane region" description="Helical" evidence="9">
    <location>
        <begin position="132"/>
        <end position="154"/>
    </location>
</feature>
<keyword evidence="5" id="KW-0560">Oxidoreductase</keyword>
<evidence type="ECO:0000313" key="13">
    <source>
        <dbReference type="Proteomes" id="UP001583280"/>
    </source>
</evidence>
<feature type="domain" description="Ferric reductase NAD binding" evidence="11">
    <location>
        <begin position="545"/>
        <end position="692"/>
    </location>
</feature>
<reference evidence="12 13" key="1">
    <citation type="journal article" date="2024" name="IMA Fungus">
        <title>IMA Genome - F19 : A genome assembly and annotation guide to empower mycologists, including annotated draft genome sequences of Ceratocystis pirilliformis, Diaporthe australafricana, Fusarium ophioides, Paecilomyces lecythidis, and Sporothrix stenoceras.</title>
        <authorList>
            <person name="Aylward J."/>
            <person name="Wilson A.M."/>
            <person name="Visagie C.M."/>
            <person name="Spraker J."/>
            <person name="Barnes I."/>
            <person name="Buitendag C."/>
            <person name="Ceriani C."/>
            <person name="Del Mar Angel L."/>
            <person name="du Plessis D."/>
            <person name="Fuchs T."/>
            <person name="Gasser K."/>
            <person name="Kramer D."/>
            <person name="Li W."/>
            <person name="Munsamy K."/>
            <person name="Piso A."/>
            <person name="Price J.L."/>
            <person name="Sonnekus B."/>
            <person name="Thomas C."/>
            <person name="van der Nest A."/>
            <person name="van Dijk A."/>
            <person name="van Heerden A."/>
            <person name="van Vuuren N."/>
            <person name="Yilmaz N."/>
            <person name="Duong T.A."/>
            <person name="van der Merwe N.A."/>
            <person name="Wingfield M.J."/>
            <person name="Wingfield B.D."/>
        </authorList>
    </citation>
    <scope>NUCLEOTIDE SEQUENCE [LARGE SCALE GENOMIC DNA]</scope>
    <source>
        <strain evidence="12 13">CMW 12675</strain>
    </source>
</reference>
<dbReference type="CDD" id="cd06186">
    <property type="entry name" value="NOX_Duox_like_FAD_NADP"/>
    <property type="match status" value="1"/>
</dbReference>
<dbReference type="InterPro" id="IPR051410">
    <property type="entry name" value="Ferric/Cupric_Reductase"/>
</dbReference>